<proteinExistence type="predicted"/>
<keyword evidence="2" id="KW-1185">Reference proteome</keyword>
<accession>A0ABR1ZG50</accession>
<sequence>MSGGRSATCTMNNGPILSDHLRKPDSFDNLDSRLVSNIEPTLPEDDFFLFCSCGWSGPLVEGILGDQNVARPLDENVPDSIGCGSENCSSTCLPGEGLLLFASSFFIGFCSTIDDLRVRFYLDHDSQRYIDKWIEIAMKKNLKKLELDFYTSLDFRNQITNKYKIQRPLRKMSKVVEGPPHKYLSELEIIGFLGQLMETEFVACLLKRATKLEKVAIHTCFLD</sequence>
<dbReference type="EMBL" id="JBBPBN010001183">
    <property type="protein sequence ID" value="KAK8479422.1"/>
    <property type="molecule type" value="Genomic_DNA"/>
</dbReference>
<name>A0ABR1ZG50_9ROSI</name>
<dbReference type="Proteomes" id="UP001396334">
    <property type="component" value="Unassembled WGS sequence"/>
</dbReference>
<comment type="caution">
    <text evidence="1">The sequence shown here is derived from an EMBL/GenBank/DDBJ whole genome shotgun (WGS) entry which is preliminary data.</text>
</comment>
<organism evidence="1 2">
    <name type="scientific">Hibiscus sabdariffa</name>
    <name type="common">roselle</name>
    <dbReference type="NCBI Taxonomy" id="183260"/>
    <lineage>
        <taxon>Eukaryota</taxon>
        <taxon>Viridiplantae</taxon>
        <taxon>Streptophyta</taxon>
        <taxon>Embryophyta</taxon>
        <taxon>Tracheophyta</taxon>
        <taxon>Spermatophyta</taxon>
        <taxon>Magnoliopsida</taxon>
        <taxon>eudicotyledons</taxon>
        <taxon>Gunneridae</taxon>
        <taxon>Pentapetalae</taxon>
        <taxon>rosids</taxon>
        <taxon>malvids</taxon>
        <taxon>Malvales</taxon>
        <taxon>Malvaceae</taxon>
        <taxon>Malvoideae</taxon>
        <taxon>Hibiscus</taxon>
    </lineage>
</organism>
<reference evidence="1 2" key="1">
    <citation type="journal article" date="2024" name="G3 (Bethesda)">
        <title>Genome assembly of Hibiscus sabdariffa L. provides insights into metabolisms of medicinal natural products.</title>
        <authorList>
            <person name="Kim T."/>
        </authorList>
    </citation>
    <scope>NUCLEOTIDE SEQUENCE [LARGE SCALE GENOMIC DNA]</scope>
    <source>
        <strain evidence="1">TK-2024</strain>
        <tissue evidence="1">Old leaves</tissue>
    </source>
</reference>
<evidence type="ECO:0008006" key="3">
    <source>
        <dbReference type="Google" id="ProtNLM"/>
    </source>
</evidence>
<evidence type="ECO:0000313" key="1">
    <source>
        <dbReference type="EMBL" id="KAK8479422.1"/>
    </source>
</evidence>
<protein>
    <recommendedName>
        <fullName evidence="3">FBD domain-containing protein</fullName>
    </recommendedName>
</protein>
<evidence type="ECO:0000313" key="2">
    <source>
        <dbReference type="Proteomes" id="UP001396334"/>
    </source>
</evidence>
<gene>
    <name evidence="1" type="ORF">V6N11_063544</name>
</gene>